<keyword evidence="2" id="KW-1185">Reference proteome</keyword>
<sequence>MRYCSSSGTYNTVYQDLVYGFFFSRYARNAILDSWKVLSTKNIGMNLLEDAIRWEPSMYPIENHLRNLDLDEGLKQIYRDLYEICEKRFSYVTEENLRFFIEKMMISGTLTRNQINNLVGVVKSFEVNEESFIDIDYLPFRDNELGINNCNFTFINVKASVIPVNIYIG</sequence>
<dbReference type="Proteomes" id="UP000016927">
    <property type="component" value="Unassembled WGS sequence"/>
</dbReference>
<reference evidence="1 2" key="1">
    <citation type="journal article" date="2013" name="BMC Genomics">
        <title>Comparative genomics of parasitic silkworm microsporidia reveal an association between genome expansion and host adaptation.</title>
        <authorList>
            <person name="Pan G."/>
            <person name="Xu J."/>
            <person name="Li T."/>
            <person name="Xia Q."/>
            <person name="Liu S.L."/>
            <person name="Zhang G."/>
            <person name="Li S."/>
            <person name="Li C."/>
            <person name="Liu H."/>
            <person name="Yang L."/>
            <person name="Liu T."/>
            <person name="Zhang X."/>
            <person name="Wu Z."/>
            <person name="Fan W."/>
            <person name="Dang X."/>
            <person name="Xiang H."/>
            <person name="Tao M."/>
            <person name="Li Y."/>
            <person name="Hu J."/>
            <person name="Li Z."/>
            <person name="Lin L."/>
            <person name="Luo J."/>
            <person name="Geng L."/>
            <person name="Wang L."/>
            <person name="Long M."/>
            <person name="Wan Y."/>
            <person name="He N."/>
            <person name="Zhang Z."/>
            <person name="Lu C."/>
            <person name="Keeling P.J."/>
            <person name="Wang J."/>
            <person name="Xiang Z."/>
            <person name="Zhou Z."/>
        </authorList>
    </citation>
    <scope>NUCLEOTIDE SEQUENCE [LARGE SCALE GENOMIC DNA]</scope>
    <source>
        <strain evidence="2">CQ1 / CVCC 102059</strain>
    </source>
</reference>
<dbReference type="AlphaFoldDB" id="R0MI13"/>
<organism evidence="1 2">
    <name type="scientific">Nosema bombycis (strain CQ1 / CVCC 102059)</name>
    <name type="common">Microsporidian parasite</name>
    <name type="synonym">Pebrine of silkworm</name>
    <dbReference type="NCBI Taxonomy" id="578461"/>
    <lineage>
        <taxon>Eukaryota</taxon>
        <taxon>Fungi</taxon>
        <taxon>Fungi incertae sedis</taxon>
        <taxon>Microsporidia</taxon>
        <taxon>Nosematidae</taxon>
        <taxon>Nosema</taxon>
    </lineage>
</organism>
<proteinExistence type="predicted"/>
<protein>
    <submittedName>
        <fullName evidence="1">Uncharacterized protein</fullName>
    </submittedName>
</protein>
<dbReference type="EMBL" id="KB909357">
    <property type="protein sequence ID" value="EOB12403.1"/>
    <property type="molecule type" value="Genomic_DNA"/>
</dbReference>
<evidence type="ECO:0000313" key="1">
    <source>
        <dbReference type="EMBL" id="EOB12403.1"/>
    </source>
</evidence>
<gene>
    <name evidence="1" type="ORF">NBO_449g0003</name>
</gene>
<accession>R0MI13</accession>
<evidence type="ECO:0000313" key="2">
    <source>
        <dbReference type="Proteomes" id="UP000016927"/>
    </source>
</evidence>
<dbReference type="VEuPathDB" id="MicrosporidiaDB:NBO_449g0003"/>
<dbReference type="HOGENOM" id="CLU_1578983_0_0_1"/>
<name>R0MI13_NOSB1</name>